<dbReference type="CDD" id="cd02508">
    <property type="entry name" value="ADP_Glucose_PP"/>
    <property type="match status" value="1"/>
</dbReference>
<comment type="similarity">
    <text evidence="1">Belongs to the bacterial/plant glucose-1-phosphate adenylyltransferase family.</text>
</comment>
<feature type="domain" description="Glucose-1-phosphate adenylyltransferase/Bifunctional protein GlmU-like C-terminal hexapeptide" evidence="10">
    <location>
        <begin position="306"/>
        <end position="390"/>
    </location>
</feature>
<evidence type="ECO:0000313" key="12">
    <source>
        <dbReference type="Proteomes" id="UP000218113"/>
    </source>
</evidence>
<evidence type="ECO:0000256" key="7">
    <source>
        <dbReference type="ARBA" id="ARBA00023056"/>
    </source>
</evidence>
<keyword evidence="7" id="KW-0320">Glycogen biosynthesis</keyword>
<keyword evidence="5" id="KW-0547">Nucleotide-binding</keyword>
<dbReference type="AlphaFoldDB" id="A0A2A4T2F1"/>
<dbReference type="InterPro" id="IPR005836">
    <property type="entry name" value="ADP_Glu_pyroP_CS"/>
</dbReference>
<dbReference type="InterPro" id="IPR056818">
    <property type="entry name" value="GlmU/GlgC-like_hexapep"/>
</dbReference>
<reference evidence="12" key="1">
    <citation type="submission" date="2017-08" db="EMBL/GenBank/DDBJ databases">
        <title>A dynamic microbial community with high functional redundancy inhabits the cold, oxic subseafloor aquifer.</title>
        <authorList>
            <person name="Tully B.J."/>
            <person name="Wheat C.G."/>
            <person name="Glazer B.T."/>
            <person name="Huber J.A."/>
        </authorList>
    </citation>
    <scope>NUCLEOTIDE SEQUENCE [LARGE SCALE GENOMIC DNA]</scope>
</reference>
<comment type="caution">
    <text evidence="11">The sequence shown here is derived from an EMBL/GenBank/DDBJ whole genome shotgun (WGS) entry which is preliminary data.</text>
</comment>
<dbReference type="PANTHER" id="PTHR43523:SF2">
    <property type="entry name" value="GLUCOSE-1-PHOSPHATE ADENYLYLTRANSFERASE"/>
    <property type="match status" value="1"/>
</dbReference>
<dbReference type="GO" id="GO:0005524">
    <property type="term" value="F:ATP binding"/>
    <property type="evidence" value="ECO:0007669"/>
    <property type="project" value="UniProtKB-KW"/>
</dbReference>
<keyword evidence="2" id="KW-0321">Glycogen metabolism</keyword>
<dbReference type="Pfam" id="PF00483">
    <property type="entry name" value="NTP_transferase"/>
    <property type="match status" value="1"/>
</dbReference>
<evidence type="ECO:0000259" key="10">
    <source>
        <dbReference type="Pfam" id="PF24894"/>
    </source>
</evidence>
<dbReference type="GO" id="GO:0008878">
    <property type="term" value="F:glucose-1-phosphate adenylyltransferase activity"/>
    <property type="evidence" value="ECO:0007669"/>
    <property type="project" value="UniProtKB-EC"/>
</dbReference>
<evidence type="ECO:0000256" key="3">
    <source>
        <dbReference type="ARBA" id="ARBA00022679"/>
    </source>
</evidence>
<proteinExistence type="inferred from homology"/>
<keyword evidence="4 11" id="KW-0548">Nucleotidyltransferase</keyword>
<evidence type="ECO:0000256" key="1">
    <source>
        <dbReference type="ARBA" id="ARBA00010443"/>
    </source>
</evidence>
<dbReference type="InterPro" id="IPR011004">
    <property type="entry name" value="Trimer_LpxA-like_sf"/>
</dbReference>
<gene>
    <name evidence="11" type="primary">glgC</name>
    <name evidence="11" type="ORF">COB67_07915</name>
</gene>
<dbReference type="PANTHER" id="PTHR43523">
    <property type="entry name" value="GLUCOSE-1-PHOSPHATE ADENYLYLTRANSFERASE-RELATED"/>
    <property type="match status" value="1"/>
</dbReference>
<evidence type="ECO:0000256" key="6">
    <source>
        <dbReference type="ARBA" id="ARBA00022840"/>
    </source>
</evidence>
<keyword evidence="6" id="KW-0067">ATP-binding</keyword>
<dbReference type="EMBL" id="NVSR01000051">
    <property type="protein sequence ID" value="PCI27708.1"/>
    <property type="molecule type" value="Genomic_DNA"/>
</dbReference>
<dbReference type="Gene3D" id="3.90.550.10">
    <property type="entry name" value="Spore Coat Polysaccharide Biosynthesis Protein SpsA, Chain A"/>
    <property type="match status" value="1"/>
</dbReference>
<name>A0A2A4T2F1_9DELT</name>
<dbReference type="Gene3D" id="2.160.10.10">
    <property type="entry name" value="Hexapeptide repeat proteins"/>
    <property type="match status" value="1"/>
</dbReference>
<dbReference type="SUPFAM" id="SSF51161">
    <property type="entry name" value="Trimeric LpxA-like enzymes"/>
    <property type="match status" value="1"/>
</dbReference>
<dbReference type="PROSITE" id="PS00808">
    <property type="entry name" value="ADP_GLC_PYROPHOSPH_1"/>
    <property type="match status" value="1"/>
</dbReference>
<dbReference type="Proteomes" id="UP000218113">
    <property type="component" value="Unassembled WGS sequence"/>
</dbReference>
<evidence type="ECO:0000256" key="4">
    <source>
        <dbReference type="ARBA" id="ARBA00022695"/>
    </source>
</evidence>
<organism evidence="11 12">
    <name type="scientific">SAR324 cluster bacterium</name>
    <dbReference type="NCBI Taxonomy" id="2024889"/>
    <lineage>
        <taxon>Bacteria</taxon>
        <taxon>Deltaproteobacteria</taxon>
        <taxon>SAR324 cluster</taxon>
    </lineage>
</organism>
<evidence type="ECO:0000256" key="8">
    <source>
        <dbReference type="ARBA" id="ARBA00023277"/>
    </source>
</evidence>
<dbReference type="SUPFAM" id="SSF53448">
    <property type="entry name" value="Nucleotide-diphospho-sugar transferases"/>
    <property type="match status" value="1"/>
</dbReference>
<dbReference type="InterPro" id="IPR029044">
    <property type="entry name" value="Nucleotide-diphossugar_trans"/>
</dbReference>
<dbReference type="Pfam" id="PF24894">
    <property type="entry name" value="Hexapep_GlmU"/>
    <property type="match status" value="1"/>
</dbReference>
<evidence type="ECO:0000256" key="5">
    <source>
        <dbReference type="ARBA" id="ARBA00022741"/>
    </source>
</evidence>
<keyword evidence="8" id="KW-0119">Carbohydrate metabolism</keyword>
<dbReference type="InterPro" id="IPR005835">
    <property type="entry name" value="NTP_transferase_dom"/>
</dbReference>
<feature type="domain" description="Nucleotidyl transferase" evidence="9">
    <location>
        <begin position="11"/>
        <end position="270"/>
    </location>
</feature>
<dbReference type="GO" id="GO:0005978">
    <property type="term" value="P:glycogen biosynthetic process"/>
    <property type="evidence" value="ECO:0007669"/>
    <property type="project" value="UniProtKB-UniPathway"/>
</dbReference>
<dbReference type="UniPathway" id="UPA00164"/>
<evidence type="ECO:0000259" key="9">
    <source>
        <dbReference type="Pfam" id="PF00483"/>
    </source>
</evidence>
<dbReference type="PROSITE" id="PS00809">
    <property type="entry name" value="ADP_GLC_PYROPHOSPH_2"/>
    <property type="match status" value="1"/>
</dbReference>
<dbReference type="InterPro" id="IPR011831">
    <property type="entry name" value="ADP-Glc_PPase"/>
</dbReference>
<evidence type="ECO:0000313" key="11">
    <source>
        <dbReference type="EMBL" id="PCI27708.1"/>
    </source>
</evidence>
<sequence length="399" mass="44791">MSLQGKKLLTFILAGGKGSRLYPLTRDRSKPAVYFAARFRIIDFVLSSCINSGLRQVYILTQHKSLSLEGHLRNAWNLLAHELGEFIATVPAQQRISEQWYSGTADAIFQNLHLIEDHRPEHVLILSGDHIYNLDFNEMYQQHVSSGADLTASVLTIKKDQASEFGVLTMDEQLRIDSFIEKPQSASQIKGDGDECYINMGIYLFKTEALVRELAKDARLSSSHDFGRNIIPNMLGSCHVSGFIFENSRFGYYWRDVGTIRSYYEANMDFLGQLGEKIVCTSDWRIGSIGTYYPPTYYGGEKGVLLQNSTVGIGSHLYDCTIKNSLIGRNVSIEAGSVIEDSILMPNAKVGKNCIVRRAIFDDGATVPDNIQIGIDSHEDARHFFMSDGIAVLPKRFRY</sequence>
<dbReference type="CDD" id="cd04651">
    <property type="entry name" value="LbH_G1P_AT_C"/>
    <property type="match status" value="1"/>
</dbReference>
<keyword evidence="3 11" id="KW-0808">Transferase</keyword>
<evidence type="ECO:0000256" key="2">
    <source>
        <dbReference type="ARBA" id="ARBA00022600"/>
    </source>
</evidence>
<dbReference type="EC" id="2.7.7.27" evidence="11"/>
<protein>
    <submittedName>
        <fullName evidence="11">Glucose-1-phosphate adenylyltransferase</fullName>
        <ecNumber evidence="11">2.7.7.27</ecNumber>
    </submittedName>
</protein>
<accession>A0A2A4T2F1</accession>